<evidence type="ECO:0000313" key="7">
    <source>
        <dbReference type="EMBL" id="MCB6182133.1"/>
    </source>
</evidence>
<accession>A0ABS8D394</accession>
<reference evidence="7" key="1">
    <citation type="submission" date="2021-10" db="EMBL/GenBank/DDBJ databases">
        <title>The complete genome sequence of Leeia sp. TBRC 13508.</title>
        <authorList>
            <person name="Charoenyingcharoen P."/>
            <person name="Yukphan P."/>
        </authorList>
    </citation>
    <scope>NUCLEOTIDE SEQUENCE</scope>
    <source>
        <strain evidence="7">TBRC 13508</strain>
    </source>
</reference>
<feature type="chain" id="PRO_5045837319" description="Putrescine-binding periplasmic protein" evidence="6">
    <location>
        <begin position="25"/>
        <end position="366"/>
    </location>
</feature>
<evidence type="ECO:0000256" key="2">
    <source>
        <dbReference type="ARBA" id="ARBA00022448"/>
    </source>
</evidence>
<dbReference type="CDD" id="cd13659">
    <property type="entry name" value="PBP2_PotF"/>
    <property type="match status" value="1"/>
</dbReference>
<dbReference type="PANTHER" id="PTHR30222:SF12">
    <property type="entry name" value="NORSPERMIDINE SENSOR"/>
    <property type="match status" value="1"/>
</dbReference>
<dbReference type="PANTHER" id="PTHR30222">
    <property type="entry name" value="SPERMIDINE/PUTRESCINE-BINDING PERIPLASMIC PROTEIN"/>
    <property type="match status" value="1"/>
</dbReference>
<feature type="signal peptide" evidence="6">
    <location>
        <begin position="1"/>
        <end position="24"/>
    </location>
</feature>
<evidence type="ECO:0000256" key="4">
    <source>
        <dbReference type="ARBA" id="ARBA00022764"/>
    </source>
</evidence>
<dbReference type="PIRSF" id="PIRSF019574">
    <property type="entry name" value="Periplasmic_polyamine_BP"/>
    <property type="match status" value="1"/>
</dbReference>
<gene>
    <name evidence="7" type="ORF">LIN78_01000</name>
</gene>
<comment type="function">
    <text evidence="5">Required for the activity of the bacterial periplasmic transport system of putrescine.</text>
</comment>
<name>A0ABS8D394_9NEIS</name>
<dbReference type="SUPFAM" id="SSF53850">
    <property type="entry name" value="Periplasmic binding protein-like II"/>
    <property type="match status" value="1"/>
</dbReference>
<evidence type="ECO:0000256" key="1">
    <source>
        <dbReference type="ARBA" id="ARBA00004418"/>
    </source>
</evidence>
<organism evidence="7 8">
    <name type="scientific">Leeia speluncae</name>
    <dbReference type="NCBI Taxonomy" id="2884804"/>
    <lineage>
        <taxon>Bacteria</taxon>
        <taxon>Pseudomonadati</taxon>
        <taxon>Pseudomonadota</taxon>
        <taxon>Betaproteobacteria</taxon>
        <taxon>Neisseriales</taxon>
        <taxon>Leeiaceae</taxon>
        <taxon>Leeia</taxon>
    </lineage>
</organism>
<dbReference type="Proteomes" id="UP001165395">
    <property type="component" value="Unassembled WGS sequence"/>
</dbReference>
<comment type="caution">
    <text evidence="7">The sequence shown here is derived from an EMBL/GenBank/DDBJ whole genome shotgun (WGS) entry which is preliminary data.</text>
</comment>
<dbReference type="PRINTS" id="PR00909">
    <property type="entry name" value="SPERMDNBNDNG"/>
</dbReference>
<evidence type="ECO:0000313" key="8">
    <source>
        <dbReference type="Proteomes" id="UP001165395"/>
    </source>
</evidence>
<dbReference type="InterPro" id="IPR001188">
    <property type="entry name" value="Sperm_putr-bd"/>
</dbReference>
<dbReference type="Gene3D" id="3.40.190.10">
    <property type="entry name" value="Periplasmic binding protein-like II"/>
    <property type="match status" value="2"/>
</dbReference>
<dbReference type="RefSeq" id="WP_227177601.1">
    <property type="nucleotide sequence ID" value="NZ_JAJBZT010000001.1"/>
</dbReference>
<evidence type="ECO:0000256" key="5">
    <source>
        <dbReference type="PIRNR" id="PIRNR019574"/>
    </source>
</evidence>
<comment type="similarity">
    <text evidence="5">Belongs to the bacterial solute-binding protein PotD/PotF family.</text>
</comment>
<keyword evidence="3 6" id="KW-0732">Signal</keyword>
<dbReference type="InterPro" id="IPR006059">
    <property type="entry name" value="SBP"/>
</dbReference>
<comment type="subcellular location">
    <subcellularLocation>
        <location evidence="1 5">Periplasm</location>
    </subcellularLocation>
</comment>
<dbReference type="EMBL" id="JAJBZT010000001">
    <property type="protein sequence ID" value="MCB6182133.1"/>
    <property type="molecule type" value="Genomic_DNA"/>
</dbReference>
<keyword evidence="8" id="KW-1185">Reference proteome</keyword>
<keyword evidence="4 5" id="KW-0574">Periplasm</keyword>
<evidence type="ECO:0000256" key="3">
    <source>
        <dbReference type="ARBA" id="ARBA00022729"/>
    </source>
</evidence>
<evidence type="ECO:0000256" key="6">
    <source>
        <dbReference type="SAM" id="SignalP"/>
    </source>
</evidence>
<sequence>MYPQNWAKKLSILTLALAASSAFAAEEKVLNVYNWNDYVAKDTVANFEKETGIKVKYDVYDSNETLQAKLLTGKSGYDIVVPSLEFAGKQIQTGVHKKLDKKQLSNYANLDAGILSKMTAADPGNQYLIPYMWGTTAIGINEEKVKKALGGKLPADMWQLVFDPAITSKLKSCGISYMDTPSDVYSMVNIYLGKNANDFSKATLEAATAQLIKVRKDVKVFNSSPIDLLANGDVCVGIAFSGDVYMAKNRAIEAKNNQKISYVIPAKGTIMWVDNLAIPKDAKHPENAHKFINYILKAKVAADISNTVFYANPNTKATPLVSKEIASDPNIYPTEALKKKLVAKKVIPAEEQRALTQFYTKFKTAK</sequence>
<proteinExistence type="inferred from homology"/>
<keyword evidence="2 5" id="KW-0813">Transport</keyword>
<protein>
    <recommendedName>
        <fullName evidence="5">Putrescine-binding periplasmic protein</fullName>
    </recommendedName>
</protein>
<dbReference type="Pfam" id="PF13416">
    <property type="entry name" value="SBP_bac_8"/>
    <property type="match status" value="1"/>
</dbReference>